<dbReference type="PANTHER" id="PTHR14568:SF10">
    <property type="entry name" value="TRANSMEMBRANE 6 SUPERFAMILY MEMBER 1"/>
    <property type="match status" value="1"/>
</dbReference>
<keyword evidence="3" id="KW-1185">Reference proteome</keyword>
<feature type="domain" description="Transmembrane 6 superfamily member 1/2 transmembrane" evidence="1">
    <location>
        <begin position="214"/>
        <end position="249"/>
    </location>
</feature>
<proteinExistence type="predicted"/>
<dbReference type="Proteomes" id="UP001266305">
    <property type="component" value="Unassembled WGS sequence"/>
</dbReference>
<reference evidence="2 3" key="1">
    <citation type="submission" date="2023-05" db="EMBL/GenBank/DDBJ databases">
        <title>B98-5 Cell Line De Novo Hybrid Assembly: An Optical Mapping Approach.</title>
        <authorList>
            <person name="Kananen K."/>
            <person name="Auerbach J.A."/>
            <person name="Kautto E."/>
            <person name="Blachly J.S."/>
        </authorList>
    </citation>
    <scope>NUCLEOTIDE SEQUENCE [LARGE SCALE GENOMIC DNA]</scope>
    <source>
        <strain evidence="2">B95-8</strain>
        <tissue evidence="2">Cell line</tissue>
    </source>
</reference>
<dbReference type="InterPro" id="IPR059044">
    <property type="entry name" value="TM_Tm6sf1/2"/>
</dbReference>
<comment type="caution">
    <text evidence="2">The sequence shown here is derived from an EMBL/GenBank/DDBJ whole genome shotgun (WGS) entry which is preliminary data.</text>
</comment>
<dbReference type="PANTHER" id="PTHR14568">
    <property type="entry name" value="TRANSMEMBRANE SUPERFAMILY 6 MEMBER 1/2"/>
    <property type="match status" value="1"/>
</dbReference>
<dbReference type="Pfam" id="PF26083">
    <property type="entry name" value="TM_Tm6sf2"/>
    <property type="match status" value="2"/>
</dbReference>
<protein>
    <recommendedName>
        <fullName evidence="1">Transmembrane 6 superfamily member 1/2 transmembrane domain-containing protein</fullName>
    </recommendedName>
</protein>
<sequence length="314" mass="34362">METSTYSAPCMALSTLAAGFYPILTIPPLESEEAGLETLRNVAKVAWLLTPKAYALPSCMLPQPSSYRPLNASCARHLAGHFVLSTLQPQGQAQGHIPHALEGRDHVLVIANTVSDTCAGISNHWQIMCQTLPFVGDVLGRLLKNAYQEVSLSVTTEPKPPNGVYAVFGFTSVVNLIIGLEQDGIIDGFMTHYLRELKKPIELPGEDGTGSESQGEPYLNTAYGHMICYWDGSAHYLMYLVMVAAIAWEVANGLDFEHLGSFVIPIHLLPQEDTGGTLLLKIALDCPSELCRLYTQFQEPYLKDPAAYPKIQVK</sequence>
<evidence type="ECO:0000313" key="3">
    <source>
        <dbReference type="Proteomes" id="UP001266305"/>
    </source>
</evidence>
<organism evidence="2 3">
    <name type="scientific">Saguinus oedipus</name>
    <name type="common">Cotton-top tamarin</name>
    <name type="synonym">Oedipomidas oedipus</name>
    <dbReference type="NCBI Taxonomy" id="9490"/>
    <lineage>
        <taxon>Eukaryota</taxon>
        <taxon>Metazoa</taxon>
        <taxon>Chordata</taxon>
        <taxon>Craniata</taxon>
        <taxon>Vertebrata</taxon>
        <taxon>Euteleostomi</taxon>
        <taxon>Mammalia</taxon>
        <taxon>Eutheria</taxon>
        <taxon>Euarchontoglires</taxon>
        <taxon>Primates</taxon>
        <taxon>Haplorrhini</taxon>
        <taxon>Platyrrhini</taxon>
        <taxon>Cebidae</taxon>
        <taxon>Callitrichinae</taxon>
        <taxon>Saguinus</taxon>
    </lineage>
</organism>
<dbReference type="EMBL" id="JASSZA010000006">
    <property type="protein sequence ID" value="KAK2107831.1"/>
    <property type="molecule type" value="Genomic_DNA"/>
</dbReference>
<name>A0ABQ9VEM4_SAGOE</name>
<evidence type="ECO:0000259" key="1">
    <source>
        <dbReference type="Pfam" id="PF26083"/>
    </source>
</evidence>
<feature type="domain" description="Transmembrane 6 superfamily member 1/2 transmembrane" evidence="1">
    <location>
        <begin position="163"/>
        <end position="196"/>
    </location>
</feature>
<accession>A0ABQ9VEM4</accession>
<evidence type="ECO:0000313" key="2">
    <source>
        <dbReference type="EMBL" id="KAK2107831.1"/>
    </source>
</evidence>
<gene>
    <name evidence="2" type="ORF">P7K49_012996</name>
</gene>